<feature type="domain" description="Glycosyltransferase 2-like" evidence="3">
    <location>
        <begin position="8"/>
        <end position="142"/>
    </location>
</feature>
<dbReference type="RefSeq" id="WP_005961403.1">
    <property type="nucleotide sequence ID" value="NZ_ALKK01000046.1"/>
</dbReference>
<dbReference type="EMBL" id="ALKK01000046">
    <property type="protein sequence ID" value="EJU17560.1"/>
    <property type="molecule type" value="Genomic_DNA"/>
</dbReference>
<evidence type="ECO:0000313" key="4">
    <source>
        <dbReference type="EMBL" id="EJU17560.1"/>
    </source>
</evidence>
<keyword evidence="1 4" id="KW-0328">Glycosyltransferase</keyword>
<dbReference type="PANTHER" id="PTHR22916">
    <property type="entry name" value="GLYCOSYLTRANSFERASE"/>
    <property type="match status" value="1"/>
</dbReference>
<evidence type="ECO:0000256" key="1">
    <source>
        <dbReference type="ARBA" id="ARBA00022676"/>
    </source>
</evidence>
<dbReference type="InterPro" id="IPR001173">
    <property type="entry name" value="Glyco_trans_2-like"/>
</dbReference>
<comment type="caution">
    <text evidence="4">The sequence shown here is derived from an EMBL/GenBank/DDBJ whole genome shotgun (WGS) entry which is preliminary data.</text>
</comment>
<dbReference type="Gene3D" id="3.90.550.10">
    <property type="entry name" value="Spore Coat Polysaccharide Biosynthesis Protein SpsA, Chain A"/>
    <property type="match status" value="1"/>
</dbReference>
<dbReference type="GeneID" id="75075021"/>
<evidence type="ECO:0000259" key="3">
    <source>
        <dbReference type="Pfam" id="PF00535"/>
    </source>
</evidence>
<dbReference type="PANTHER" id="PTHR22916:SF51">
    <property type="entry name" value="GLYCOSYLTRANSFERASE EPSH-RELATED"/>
    <property type="match status" value="1"/>
</dbReference>
<evidence type="ECO:0000313" key="5">
    <source>
        <dbReference type="Proteomes" id="UP000003120"/>
    </source>
</evidence>
<dbReference type="CDD" id="cd00761">
    <property type="entry name" value="Glyco_tranf_GTA_type"/>
    <property type="match status" value="1"/>
</dbReference>
<name>A0AAN3VVW1_9FUSO</name>
<reference evidence="4 5" key="1">
    <citation type="submission" date="2012-07" db="EMBL/GenBank/DDBJ databases">
        <authorList>
            <person name="Durkin A.S."/>
            <person name="McCorrison J."/>
            <person name="Torralba M."/>
            <person name="Gillis M."/>
            <person name="Methe B."/>
            <person name="Sutton G."/>
            <person name="Nelson K.E."/>
        </authorList>
    </citation>
    <scope>NUCLEOTIDE SEQUENCE [LARGE SCALE GENOMIC DNA]</scope>
    <source>
        <strain evidence="4 5">Fnf 1007</strain>
    </source>
</reference>
<dbReference type="AlphaFoldDB" id="A0AAN3VVW1"/>
<dbReference type="SUPFAM" id="SSF53448">
    <property type="entry name" value="Nucleotide-diphospho-sugar transferases"/>
    <property type="match status" value="1"/>
</dbReference>
<protein>
    <submittedName>
        <fullName evidence="4">Glycosyltransferase, group 2 family protein</fullName>
        <ecNumber evidence="4">2.4.-.-</ecNumber>
    </submittedName>
</protein>
<evidence type="ECO:0000256" key="2">
    <source>
        <dbReference type="ARBA" id="ARBA00022679"/>
    </source>
</evidence>
<accession>A0AAN3VVW1</accession>
<dbReference type="EC" id="2.4.-.-" evidence="4"/>
<dbReference type="InterPro" id="IPR029044">
    <property type="entry name" value="Nucleotide-diphossugar_trans"/>
</dbReference>
<dbReference type="Pfam" id="PF00535">
    <property type="entry name" value="Glycos_transf_2"/>
    <property type="match status" value="1"/>
</dbReference>
<keyword evidence="2 4" id="KW-0808">Transferase</keyword>
<organism evidence="4 5">
    <name type="scientific">Fusobacterium necrophorum subsp. funduliforme Fnf 1007</name>
    <dbReference type="NCBI Taxonomy" id="1161424"/>
    <lineage>
        <taxon>Bacteria</taxon>
        <taxon>Fusobacteriati</taxon>
        <taxon>Fusobacteriota</taxon>
        <taxon>Fusobacteriia</taxon>
        <taxon>Fusobacteriales</taxon>
        <taxon>Fusobacteriaceae</taxon>
        <taxon>Fusobacterium</taxon>
    </lineage>
</organism>
<proteinExistence type="predicted"/>
<dbReference type="GO" id="GO:0016757">
    <property type="term" value="F:glycosyltransferase activity"/>
    <property type="evidence" value="ECO:0007669"/>
    <property type="project" value="UniProtKB-KW"/>
</dbReference>
<dbReference type="Proteomes" id="UP000003120">
    <property type="component" value="Unassembled WGS sequence"/>
</dbReference>
<sequence>MREEIDLSIIVPIYNVEQYLKECLESIYALNLRKEVILINDGSTDNSLAIAKEYQEKFLMETILISKENEGLSEARNEGLRIAKGRYIYFIDSDDYLDPLVFEKIFTEALEENVEILHGNGVRYYSEEKKEKLHDIGMEIGQKCLTGKEFLYKMYEKESYHEMVWLNIYKRQYLLKNQFFFQKGIVYEDTLFSLPVFWKSEKVKYISDCFYYYRMRENSIMSGKRQVPDFLFVFSRNIDFILKNNVCHPEITRKMISQFRSFMKNEGVFDKTIYKNLWKLPFKNRKAWGQLLQCVLRKYRILLVGEVKGE</sequence>
<gene>
    <name evidence="4" type="ORF">HMPREF1127_1290</name>
</gene>